<gene>
    <name evidence="8" type="ORF">MHBO_001979</name>
</gene>
<organism evidence="8 9">
    <name type="scientific">Bonamia ostreae</name>
    <dbReference type="NCBI Taxonomy" id="126728"/>
    <lineage>
        <taxon>Eukaryota</taxon>
        <taxon>Sar</taxon>
        <taxon>Rhizaria</taxon>
        <taxon>Endomyxa</taxon>
        <taxon>Ascetosporea</taxon>
        <taxon>Haplosporida</taxon>
        <taxon>Bonamia</taxon>
    </lineage>
</organism>
<feature type="coiled-coil region" evidence="5">
    <location>
        <begin position="116"/>
        <end position="147"/>
    </location>
</feature>
<evidence type="ECO:0000256" key="3">
    <source>
        <dbReference type="ARBA" id="ARBA00022806"/>
    </source>
</evidence>
<keyword evidence="4" id="KW-0067">ATP-binding</keyword>
<keyword evidence="1" id="KW-0547">Nucleotide-binding</keyword>
<feature type="domain" description="Helicase ATP-binding" evidence="7">
    <location>
        <begin position="190"/>
        <end position="281"/>
    </location>
</feature>
<dbReference type="InterPro" id="IPR027417">
    <property type="entry name" value="P-loop_NTPase"/>
</dbReference>
<reference evidence="8 9" key="1">
    <citation type="journal article" date="2024" name="BMC Biol.">
        <title>Comparative genomics of Ascetosporea gives new insight into the evolutionary basis for animal parasitism in Rhizaria.</title>
        <authorList>
            <person name="Hiltunen Thoren M."/>
            <person name="Onut-Brannstrom I."/>
            <person name="Alfjorden A."/>
            <person name="Peckova H."/>
            <person name="Swords F."/>
            <person name="Hooper C."/>
            <person name="Holzer A.S."/>
            <person name="Bass D."/>
            <person name="Burki F."/>
        </authorList>
    </citation>
    <scope>NUCLEOTIDE SEQUENCE [LARGE SCALE GENOMIC DNA]</scope>
    <source>
        <strain evidence="8">20-A016</strain>
    </source>
</reference>
<dbReference type="InterPro" id="IPR050699">
    <property type="entry name" value="RNA-DNA_Helicase"/>
</dbReference>
<keyword evidence="2" id="KW-0378">Hydrolase</keyword>
<keyword evidence="3" id="KW-0347">Helicase</keyword>
<name>A0ABV2ALG0_9EUKA</name>
<evidence type="ECO:0000256" key="6">
    <source>
        <dbReference type="SAM" id="MobiDB-lite"/>
    </source>
</evidence>
<evidence type="ECO:0000256" key="4">
    <source>
        <dbReference type="ARBA" id="ARBA00022840"/>
    </source>
</evidence>
<keyword evidence="5" id="KW-0175">Coiled coil</keyword>
<evidence type="ECO:0000256" key="2">
    <source>
        <dbReference type="ARBA" id="ARBA00022801"/>
    </source>
</evidence>
<dbReference type="SUPFAM" id="SSF52540">
    <property type="entry name" value="P-loop containing nucleoside triphosphate hydrolases"/>
    <property type="match status" value="1"/>
</dbReference>
<dbReference type="InterPro" id="IPR011545">
    <property type="entry name" value="DEAD/DEAH_box_helicase_dom"/>
</dbReference>
<evidence type="ECO:0000256" key="5">
    <source>
        <dbReference type="SAM" id="Coils"/>
    </source>
</evidence>
<dbReference type="EMBL" id="JBDODL010000591">
    <property type="protein sequence ID" value="MES1920294.1"/>
    <property type="molecule type" value="Genomic_DNA"/>
</dbReference>
<feature type="compositionally biased region" description="Basic and acidic residues" evidence="6">
    <location>
        <begin position="10"/>
        <end position="20"/>
    </location>
</feature>
<evidence type="ECO:0000256" key="1">
    <source>
        <dbReference type="ARBA" id="ARBA00022741"/>
    </source>
</evidence>
<proteinExistence type="predicted"/>
<dbReference type="Proteomes" id="UP001439008">
    <property type="component" value="Unassembled WGS sequence"/>
</dbReference>
<dbReference type="InterPro" id="IPR014001">
    <property type="entry name" value="Helicase_ATP-bd"/>
</dbReference>
<evidence type="ECO:0000313" key="9">
    <source>
        <dbReference type="Proteomes" id="UP001439008"/>
    </source>
</evidence>
<sequence length="281" mass="32320">MTSEKSSNNPKKESPEKDLIPIDDINKILTTNKHFEEKNEFHTAPLFEKSDFSQNGKTDFDQKTKILQNNFIVDEPIFSIDDNNDEIKIETDEASDYETDNFVRFGNNETENNKIDSKLQNNNENSKNELKNENEIKVEKNELQNENELKPEYEWATEEKLKPNHPDFDRIEPKAMKFPFELDDFQKQAIVHLNKNESVFVSAHTSAGKTVIAEYAIAMAISHLTRAVYTSPIKTLSNQKFRDFKKAFGDVGIVTGDVSINPEASCLILTTEIFRSILYKV</sequence>
<dbReference type="PANTHER" id="PTHR12131:SF1">
    <property type="entry name" value="ATP-DEPENDENT RNA HELICASE SUPV3L1, MITOCHONDRIAL-RELATED"/>
    <property type="match status" value="1"/>
</dbReference>
<comment type="caution">
    <text evidence="8">The sequence shown here is derived from an EMBL/GenBank/DDBJ whole genome shotgun (WGS) entry which is preliminary data.</text>
</comment>
<keyword evidence="9" id="KW-1185">Reference proteome</keyword>
<dbReference type="PANTHER" id="PTHR12131">
    <property type="entry name" value="ATP-DEPENDENT RNA AND DNA HELICASE"/>
    <property type="match status" value="1"/>
</dbReference>
<evidence type="ECO:0000259" key="7">
    <source>
        <dbReference type="PROSITE" id="PS51192"/>
    </source>
</evidence>
<dbReference type="Gene3D" id="3.40.50.300">
    <property type="entry name" value="P-loop containing nucleotide triphosphate hydrolases"/>
    <property type="match status" value="1"/>
</dbReference>
<dbReference type="Pfam" id="PF00270">
    <property type="entry name" value="DEAD"/>
    <property type="match status" value="1"/>
</dbReference>
<feature type="region of interest" description="Disordered" evidence="6">
    <location>
        <begin position="1"/>
        <end position="20"/>
    </location>
</feature>
<evidence type="ECO:0000313" key="8">
    <source>
        <dbReference type="EMBL" id="MES1920294.1"/>
    </source>
</evidence>
<accession>A0ABV2ALG0</accession>
<dbReference type="PROSITE" id="PS51192">
    <property type="entry name" value="HELICASE_ATP_BIND_1"/>
    <property type="match status" value="1"/>
</dbReference>
<protein>
    <recommendedName>
        <fullName evidence="7">Helicase ATP-binding domain-containing protein</fullName>
    </recommendedName>
</protein>